<dbReference type="Proteomes" id="UP000033774">
    <property type="component" value="Unassembled WGS sequence"/>
</dbReference>
<accession>A0A0F3IWN9</accession>
<evidence type="ECO:0008006" key="3">
    <source>
        <dbReference type="Google" id="ProtNLM"/>
    </source>
</evidence>
<dbReference type="EMBL" id="LAJY01000004">
    <property type="protein sequence ID" value="KJV11155.1"/>
    <property type="molecule type" value="Genomic_DNA"/>
</dbReference>
<dbReference type="Gene3D" id="3.40.50.1380">
    <property type="entry name" value="Methylglyoxal synthase-like domain"/>
    <property type="match status" value="2"/>
</dbReference>
<dbReference type="SUPFAM" id="SSF52335">
    <property type="entry name" value="Methylglyoxal synthase-like"/>
    <property type="match status" value="2"/>
</dbReference>
<gene>
    <name evidence="1" type="ORF">VZ95_00220</name>
</gene>
<dbReference type="InterPro" id="IPR036914">
    <property type="entry name" value="MGS-like_dom_sf"/>
</dbReference>
<dbReference type="InterPro" id="IPR004363">
    <property type="entry name" value="Methylgl_synth"/>
</dbReference>
<dbReference type="GO" id="GO:0005829">
    <property type="term" value="C:cytosol"/>
    <property type="evidence" value="ECO:0007669"/>
    <property type="project" value="TreeGrafter"/>
</dbReference>
<dbReference type="AlphaFoldDB" id="A0A0F3IWN9"/>
<proteinExistence type="predicted"/>
<dbReference type="PATRIC" id="fig|552518.3.peg.2642"/>
<dbReference type="RefSeq" id="WP_045774098.1">
    <property type="nucleotide sequence ID" value="NZ_LAJY01000004.1"/>
</dbReference>
<keyword evidence="2" id="KW-1185">Reference proteome</keyword>
<dbReference type="PANTHER" id="PTHR30492">
    <property type="entry name" value="METHYLGLYOXAL SYNTHASE"/>
    <property type="match status" value="1"/>
</dbReference>
<dbReference type="PANTHER" id="PTHR30492:SF0">
    <property type="entry name" value="METHYLGLYOXAL SYNTHASE"/>
    <property type="match status" value="1"/>
</dbReference>
<dbReference type="OrthoDB" id="9787147at2"/>
<comment type="caution">
    <text evidence="1">The sequence shown here is derived from an EMBL/GenBank/DDBJ whole genome shotgun (WGS) entry which is preliminary data.</text>
</comment>
<evidence type="ECO:0000313" key="2">
    <source>
        <dbReference type="Proteomes" id="UP000033774"/>
    </source>
</evidence>
<sequence length="325" mass="35330">MMPKPPTIALLASPGFRRSENSPLSALLTVLVPFLTHVCPAKLVAMRTTYEAAQAAGFLTGYPHWDVLPPWEEGSIATVAARLVEGDIDWVIYLADPGDLISLFPESIALKRQCVVHGRPFLATVRAASEWCLLQWIAHDPVSAAQHLCRLDDPAAAATLPSATTLGLVAHDTRKAAMLGYVETWFPLLDQFRLRLSTGTTGGLLNGQVPERLGAVPEALREQVSRQAARLSGRSTPWTTSYLSGPKGGDAQIADRVLREPGATILFFEDPHVAREHEADIQLLERIARLNTYQNACLHDPVTAQTWAALWTQALAAGLAPKLKT</sequence>
<reference evidence="1 2" key="1">
    <citation type="submission" date="2015-03" db="EMBL/GenBank/DDBJ databases">
        <title>Draft genome sequence of Elstera litoralis.</title>
        <authorList>
            <person name="Rahalkar M.C."/>
            <person name="Dhakephalkar P.K."/>
            <person name="Pore S.D."/>
            <person name="Arora P."/>
            <person name="Kapse N.G."/>
            <person name="Pandit P.S."/>
        </authorList>
    </citation>
    <scope>NUCLEOTIDE SEQUENCE [LARGE SCALE GENOMIC DNA]</scope>
    <source>
        <strain evidence="1 2">Dia-1</strain>
    </source>
</reference>
<dbReference type="GO" id="GO:0019242">
    <property type="term" value="P:methylglyoxal biosynthetic process"/>
    <property type="evidence" value="ECO:0007669"/>
    <property type="project" value="InterPro"/>
</dbReference>
<organism evidence="1 2">
    <name type="scientific">Elstera litoralis</name>
    <dbReference type="NCBI Taxonomy" id="552518"/>
    <lineage>
        <taxon>Bacteria</taxon>
        <taxon>Pseudomonadati</taxon>
        <taxon>Pseudomonadota</taxon>
        <taxon>Alphaproteobacteria</taxon>
        <taxon>Rhodospirillales</taxon>
        <taxon>Rhodospirillaceae</taxon>
        <taxon>Elstera</taxon>
    </lineage>
</organism>
<name>A0A0F3IWN9_9PROT</name>
<protein>
    <recommendedName>
        <fullName evidence="3">Methylglyoxal synthase</fullName>
    </recommendedName>
</protein>
<dbReference type="GO" id="GO:0008929">
    <property type="term" value="F:methylglyoxal synthase activity"/>
    <property type="evidence" value="ECO:0007669"/>
    <property type="project" value="InterPro"/>
</dbReference>
<evidence type="ECO:0000313" key="1">
    <source>
        <dbReference type="EMBL" id="KJV11155.1"/>
    </source>
</evidence>